<dbReference type="RefSeq" id="WP_114743858.1">
    <property type="nucleotide sequence ID" value="NZ_QQAY01000001.1"/>
</dbReference>
<sequence length="206" mass="23170">MNLKMVGRGVLLSAAFLFIALAVSAPAKASDSRMDMISATKDAFHAQVALSEKERSMGEVKQVLTPYFTDEFMDKFINENIVQTDNGYQTFGSDFAQYFIPFFTYEDGKTKAVNSTKDAIYVMEKFVDDGEGPVSFEDGYQWVRWIQTDDGWKIDDIGMGTPEDIAVKKETAKKKDDTPALANRLIGHFLTSFSFSPFKEAFYLFG</sequence>
<evidence type="ECO:0000313" key="2">
    <source>
        <dbReference type="EMBL" id="RDI47643.1"/>
    </source>
</evidence>
<keyword evidence="3" id="KW-1185">Reference proteome</keyword>
<dbReference type="AlphaFoldDB" id="A0A370H0R8"/>
<dbReference type="Proteomes" id="UP000255326">
    <property type="component" value="Unassembled WGS sequence"/>
</dbReference>
<gene>
    <name evidence="2" type="ORF">DFR59_101302</name>
</gene>
<name>A0A370H0R8_9BACI</name>
<evidence type="ECO:0000313" key="3">
    <source>
        <dbReference type="Proteomes" id="UP000255326"/>
    </source>
</evidence>
<proteinExistence type="predicted"/>
<feature type="signal peptide" evidence="1">
    <location>
        <begin position="1"/>
        <end position="29"/>
    </location>
</feature>
<dbReference type="EMBL" id="QQAY01000001">
    <property type="protein sequence ID" value="RDI47643.1"/>
    <property type="molecule type" value="Genomic_DNA"/>
</dbReference>
<keyword evidence="1" id="KW-0732">Signal</keyword>
<protein>
    <submittedName>
        <fullName evidence="2">Uncharacterized protein DUF3993</fullName>
    </submittedName>
</protein>
<dbReference type="OrthoDB" id="2680601at2"/>
<dbReference type="InterPro" id="IPR025056">
    <property type="entry name" value="DUF3993"/>
</dbReference>
<accession>A0A370H0R8</accession>
<dbReference type="Pfam" id="PF13158">
    <property type="entry name" value="DUF3993"/>
    <property type="match status" value="1"/>
</dbReference>
<reference evidence="2 3" key="1">
    <citation type="submission" date="2018-07" db="EMBL/GenBank/DDBJ databases">
        <title>Genomic Encyclopedia of Type Strains, Phase IV (KMG-IV): sequencing the most valuable type-strain genomes for metagenomic binning, comparative biology and taxonomic classification.</title>
        <authorList>
            <person name="Goeker M."/>
        </authorList>
    </citation>
    <scope>NUCLEOTIDE SEQUENCE [LARGE SCALE GENOMIC DNA]</scope>
    <source>
        <strain evidence="2 3">DSM 25281</strain>
    </source>
</reference>
<evidence type="ECO:0000256" key="1">
    <source>
        <dbReference type="SAM" id="SignalP"/>
    </source>
</evidence>
<comment type="caution">
    <text evidence="2">The sequence shown here is derived from an EMBL/GenBank/DDBJ whole genome shotgun (WGS) entry which is preliminary data.</text>
</comment>
<organism evidence="2 3">
    <name type="scientific">Falsibacillus pallidus</name>
    <dbReference type="NCBI Taxonomy" id="493781"/>
    <lineage>
        <taxon>Bacteria</taxon>
        <taxon>Bacillati</taxon>
        <taxon>Bacillota</taxon>
        <taxon>Bacilli</taxon>
        <taxon>Bacillales</taxon>
        <taxon>Bacillaceae</taxon>
        <taxon>Falsibacillus</taxon>
    </lineage>
</organism>
<feature type="chain" id="PRO_5016909898" evidence="1">
    <location>
        <begin position="30"/>
        <end position="206"/>
    </location>
</feature>